<protein>
    <submittedName>
        <fullName evidence="2">Uncharacterized protein</fullName>
    </submittedName>
</protein>
<organism evidence="2 3">
    <name type="scientific">Hymenobacter roseosalivarius DSM 11622</name>
    <dbReference type="NCBI Taxonomy" id="645990"/>
    <lineage>
        <taxon>Bacteria</taxon>
        <taxon>Pseudomonadati</taxon>
        <taxon>Bacteroidota</taxon>
        <taxon>Cytophagia</taxon>
        <taxon>Cytophagales</taxon>
        <taxon>Hymenobacteraceae</taxon>
        <taxon>Hymenobacter</taxon>
    </lineage>
</organism>
<dbReference type="EMBL" id="FWWW01000084">
    <property type="protein sequence ID" value="SMB98533.1"/>
    <property type="molecule type" value="Genomic_DNA"/>
</dbReference>
<keyword evidence="1" id="KW-0812">Transmembrane</keyword>
<reference evidence="2 3" key="1">
    <citation type="submission" date="2017-04" db="EMBL/GenBank/DDBJ databases">
        <authorList>
            <person name="Afonso C.L."/>
            <person name="Miller P.J."/>
            <person name="Scott M.A."/>
            <person name="Spackman E."/>
            <person name="Goraichik I."/>
            <person name="Dimitrov K.M."/>
            <person name="Suarez D.L."/>
            <person name="Swayne D.E."/>
        </authorList>
    </citation>
    <scope>NUCLEOTIDE SEQUENCE [LARGE SCALE GENOMIC DNA]</scope>
    <source>
        <strain evidence="2 3">DSM 11622</strain>
    </source>
</reference>
<evidence type="ECO:0000313" key="3">
    <source>
        <dbReference type="Proteomes" id="UP000192266"/>
    </source>
</evidence>
<keyword evidence="1" id="KW-0472">Membrane</keyword>
<evidence type="ECO:0000256" key="1">
    <source>
        <dbReference type="SAM" id="Phobius"/>
    </source>
</evidence>
<keyword evidence="3" id="KW-1185">Reference proteome</keyword>
<evidence type="ECO:0000313" key="2">
    <source>
        <dbReference type="EMBL" id="SMB98533.1"/>
    </source>
</evidence>
<keyword evidence="1" id="KW-1133">Transmembrane helix</keyword>
<proteinExistence type="predicted"/>
<sequence length="40" mass="4698">MGYTKVVSIFVARIFKQLHFFKVIQLLSTFLVLIRILLNS</sequence>
<gene>
    <name evidence="2" type="ORF">SAMN00120144_3832</name>
</gene>
<dbReference type="Proteomes" id="UP000192266">
    <property type="component" value="Unassembled WGS sequence"/>
</dbReference>
<accession>A0A1W1VZ40</accession>
<dbReference type="STRING" id="645990.SAMN00120144_3832"/>
<dbReference type="AlphaFoldDB" id="A0A1W1VZ40"/>
<feature type="transmembrane region" description="Helical" evidence="1">
    <location>
        <begin position="20"/>
        <end position="38"/>
    </location>
</feature>
<name>A0A1W1VZ40_9BACT</name>